<organism evidence="1 2">
    <name type="scientific">Sphingobacterium tenebrionis</name>
    <dbReference type="NCBI Taxonomy" id="3111775"/>
    <lineage>
        <taxon>Bacteria</taxon>
        <taxon>Pseudomonadati</taxon>
        <taxon>Bacteroidota</taxon>
        <taxon>Sphingobacteriia</taxon>
        <taxon>Sphingobacteriales</taxon>
        <taxon>Sphingobacteriaceae</taxon>
        <taxon>Sphingobacterium</taxon>
    </lineage>
</organism>
<comment type="caution">
    <text evidence="1">The sequence shown here is derived from an EMBL/GenBank/DDBJ whole genome shotgun (WGS) entry which is preliminary data.</text>
</comment>
<evidence type="ECO:0000313" key="2">
    <source>
        <dbReference type="Proteomes" id="UP001363035"/>
    </source>
</evidence>
<dbReference type="InterPro" id="IPR021428">
    <property type="entry name" value="DUF3078"/>
</dbReference>
<dbReference type="Pfam" id="PF11276">
    <property type="entry name" value="DUF3078"/>
    <property type="match status" value="1"/>
</dbReference>
<evidence type="ECO:0000313" key="1">
    <source>
        <dbReference type="EMBL" id="MEI5985500.1"/>
    </source>
</evidence>
<reference evidence="1 2" key="1">
    <citation type="submission" date="2024-01" db="EMBL/GenBank/DDBJ databases">
        <title>Sphingobacterium tenebrionis sp. nov., a novel endophyte isolated from tenebrio molitor intestines.</title>
        <authorList>
            <person name="Zhang C."/>
        </authorList>
    </citation>
    <scope>NUCLEOTIDE SEQUENCE [LARGE SCALE GENOMIC DNA]</scope>
    <source>
        <strain evidence="1 2">PU5-4</strain>
    </source>
</reference>
<name>A0ABU8I8I1_9SPHI</name>
<gene>
    <name evidence="1" type="ORF">VJ786_11380</name>
</gene>
<dbReference type="SUPFAM" id="SSF56935">
    <property type="entry name" value="Porins"/>
    <property type="match status" value="1"/>
</dbReference>
<proteinExistence type="predicted"/>
<dbReference type="Proteomes" id="UP001363035">
    <property type="component" value="Unassembled WGS sequence"/>
</dbReference>
<protein>
    <submittedName>
        <fullName evidence="1">DUF3078 domain-containing protein</fullName>
    </submittedName>
</protein>
<keyword evidence="2" id="KW-1185">Reference proteome</keyword>
<dbReference type="EMBL" id="JAYLLN010000027">
    <property type="protein sequence ID" value="MEI5985500.1"/>
    <property type="molecule type" value="Genomic_DNA"/>
</dbReference>
<accession>A0ABU8I8I1</accession>
<dbReference type="RefSeq" id="WP_245153249.1">
    <property type="nucleotide sequence ID" value="NZ_JAYLLN010000027.1"/>
</dbReference>
<sequence length="349" mass="40443">MRIKFYLLPVFIFVLGVTQMHAQDLKELRVKPDSSISEQEKQKALNIKNINVPIPKLDLKVNYWKHWTKLGLNFNQAQFSESWQLGGLNSWALMGLFWHKSEFNRNNFNFTTEVDMKYGKLKNEDQMPRPNNDRLFWDNKLSYKLSKSWAIYTSITVETQFDNAYNYGRDKETGKDTITSVKSSFMSPGYFTESVGLEYKPNKEFSLRFGTGTARQTLILDQRIRPRSGQGYYDRYGEYLNPSNPDKGTGPRYGVEEDKNFKNELAFQLTANLDKNIAKNINLKARYNLFADYLDLNDPSHRLDMTFSSRITSLINVSLGGTMIYDNNMIGKVQWSESLALGILLNLPK</sequence>